<name>A0A4R8FDD4_9GAMM</name>
<dbReference type="OrthoDB" id="5875911at2"/>
<evidence type="ECO:0000313" key="2">
    <source>
        <dbReference type="Proteomes" id="UP000294489"/>
    </source>
</evidence>
<organism evidence="1 2">
    <name type="scientific">Modicisalibacter xianhensis</name>
    <dbReference type="NCBI Taxonomy" id="442341"/>
    <lineage>
        <taxon>Bacteria</taxon>
        <taxon>Pseudomonadati</taxon>
        <taxon>Pseudomonadota</taxon>
        <taxon>Gammaproteobacteria</taxon>
        <taxon>Oceanospirillales</taxon>
        <taxon>Halomonadaceae</taxon>
        <taxon>Modicisalibacter</taxon>
    </lineage>
</organism>
<dbReference type="EMBL" id="SOEC01000024">
    <property type="protein sequence ID" value="TDX23719.1"/>
    <property type="molecule type" value="Genomic_DNA"/>
</dbReference>
<dbReference type="Proteomes" id="UP000294489">
    <property type="component" value="Unassembled WGS sequence"/>
</dbReference>
<accession>A0A4R8FDD4</accession>
<evidence type="ECO:0000313" key="1">
    <source>
        <dbReference type="EMBL" id="TDX23719.1"/>
    </source>
</evidence>
<sequence>MMVLHTRITPKQNDGSYIVLWRTGTRNKGAVRIEPEDSWSDERVIAELVAIRFLLFNRTVFNRMPVSGKGYRICASQGAIRKLVQGRSNKEGCQPYADFLRSQLEEAEIAISNDMEFLEDIDITDAELINVDETYLIGGAIIEAPAMGKVVLSRHAVHQYLERVTSGKPQDPWASLIQRLLNPELRREEIPDRILEHKQRRFGRSDNVEAWSHPNSKFIYLVVNDGGYRTVVTCFERAARYRA</sequence>
<proteinExistence type="predicted"/>
<dbReference type="AlphaFoldDB" id="A0A4R8FDD4"/>
<comment type="caution">
    <text evidence="1">The sequence shown here is derived from an EMBL/GenBank/DDBJ whole genome shotgun (WGS) entry which is preliminary data.</text>
</comment>
<protein>
    <submittedName>
        <fullName evidence="1">Uncharacterized protein</fullName>
    </submittedName>
</protein>
<reference evidence="1 2" key="1">
    <citation type="submission" date="2019-03" db="EMBL/GenBank/DDBJ databases">
        <title>Freshwater and sediment microbial communities from various areas in North America, analyzing microbe dynamics in response to fracking.</title>
        <authorList>
            <person name="Lamendella R."/>
        </authorList>
    </citation>
    <scope>NUCLEOTIDE SEQUENCE [LARGE SCALE GENOMIC DNA]</scope>
    <source>
        <strain evidence="1 2">6_TX</strain>
    </source>
</reference>
<dbReference type="RefSeq" id="WP_134020613.1">
    <property type="nucleotide sequence ID" value="NZ_SOEC01000024.1"/>
</dbReference>
<gene>
    <name evidence="1" type="ORF">DFO67_12436</name>
</gene>